<evidence type="ECO:0000313" key="1">
    <source>
        <dbReference type="EMBL" id="GMR31374.1"/>
    </source>
</evidence>
<protein>
    <submittedName>
        <fullName evidence="1">Uncharacterized protein</fullName>
    </submittedName>
</protein>
<proteinExistence type="predicted"/>
<evidence type="ECO:0000313" key="2">
    <source>
        <dbReference type="Proteomes" id="UP001328107"/>
    </source>
</evidence>
<comment type="caution">
    <text evidence="1">The sequence shown here is derived from an EMBL/GenBank/DDBJ whole genome shotgun (WGS) entry which is preliminary data.</text>
</comment>
<keyword evidence="2" id="KW-1185">Reference proteome</keyword>
<dbReference type="AlphaFoldDB" id="A0AAN4Z144"/>
<name>A0AAN4Z144_9BILA</name>
<accession>A0AAN4Z144</accession>
<dbReference type="Proteomes" id="UP001328107">
    <property type="component" value="Unassembled WGS sequence"/>
</dbReference>
<feature type="non-terminal residue" evidence="1">
    <location>
        <position position="100"/>
    </location>
</feature>
<sequence length="100" mass="11943">TISLLCQLGCHISDSERQFFDFRRQFFCILAEFGEFPRQILDCHFILLLLFKSFYSLVRQENQPFFQFFDLFLTENIGLLINNSLQVFDARLLLTSNFDQ</sequence>
<organism evidence="1 2">
    <name type="scientific">Pristionchus mayeri</name>
    <dbReference type="NCBI Taxonomy" id="1317129"/>
    <lineage>
        <taxon>Eukaryota</taxon>
        <taxon>Metazoa</taxon>
        <taxon>Ecdysozoa</taxon>
        <taxon>Nematoda</taxon>
        <taxon>Chromadorea</taxon>
        <taxon>Rhabditida</taxon>
        <taxon>Rhabditina</taxon>
        <taxon>Diplogasteromorpha</taxon>
        <taxon>Diplogasteroidea</taxon>
        <taxon>Neodiplogasteridae</taxon>
        <taxon>Pristionchus</taxon>
    </lineage>
</organism>
<feature type="non-terminal residue" evidence="1">
    <location>
        <position position="1"/>
    </location>
</feature>
<dbReference type="EMBL" id="BTRK01000001">
    <property type="protein sequence ID" value="GMR31374.1"/>
    <property type="molecule type" value="Genomic_DNA"/>
</dbReference>
<gene>
    <name evidence="1" type="ORF">PMAYCL1PPCAC_01569</name>
</gene>
<reference evidence="2" key="1">
    <citation type="submission" date="2022-10" db="EMBL/GenBank/DDBJ databases">
        <title>Genome assembly of Pristionchus species.</title>
        <authorList>
            <person name="Yoshida K."/>
            <person name="Sommer R.J."/>
        </authorList>
    </citation>
    <scope>NUCLEOTIDE SEQUENCE [LARGE SCALE GENOMIC DNA]</scope>
    <source>
        <strain evidence="2">RS5460</strain>
    </source>
</reference>